<evidence type="ECO:0000256" key="4">
    <source>
        <dbReference type="ARBA" id="ARBA00023136"/>
    </source>
</evidence>
<keyword evidence="4 5" id="KW-0472">Membrane</keyword>
<reference evidence="7" key="1">
    <citation type="submission" date="2023-09" db="EMBL/GenBank/DDBJ databases">
        <title>Paucibacter sp. APW11 Genome sequencing and assembly.</title>
        <authorList>
            <person name="Kim I."/>
        </authorList>
    </citation>
    <scope>NUCLEOTIDE SEQUENCE</scope>
    <source>
        <strain evidence="7">APW11</strain>
    </source>
</reference>
<feature type="transmembrane region" description="Helical" evidence="5">
    <location>
        <begin position="170"/>
        <end position="188"/>
    </location>
</feature>
<dbReference type="InterPro" id="IPR051533">
    <property type="entry name" value="WaaL-like"/>
</dbReference>
<evidence type="ECO:0000256" key="2">
    <source>
        <dbReference type="ARBA" id="ARBA00022692"/>
    </source>
</evidence>
<gene>
    <name evidence="7" type="ORF">RQP53_18765</name>
</gene>
<evidence type="ECO:0000259" key="6">
    <source>
        <dbReference type="Pfam" id="PF04932"/>
    </source>
</evidence>
<feature type="transmembrane region" description="Helical" evidence="5">
    <location>
        <begin position="375"/>
        <end position="399"/>
    </location>
</feature>
<accession>A0ABU3PFH3</accession>
<dbReference type="Pfam" id="PF04932">
    <property type="entry name" value="Wzy_C"/>
    <property type="match status" value="1"/>
</dbReference>
<proteinExistence type="predicted"/>
<evidence type="ECO:0000256" key="5">
    <source>
        <dbReference type="SAM" id="Phobius"/>
    </source>
</evidence>
<feature type="transmembrane region" description="Helical" evidence="5">
    <location>
        <begin position="79"/>
        <end position="101"/>
    </location>
</feature>
<keyword evidence="3 5" id="KW-1133">Transmembrane helix</keyword>
<evidence type="ECO:0000313" key="7">
    <source>
        <dbReference type="EMBL" id="MDT9001329.1"/>
    </source>
</evidence>
<comment type="subcellular location">
    <subcellularLocation>
        <location evidence="1">Membrane</location>
        <topology evidence="1">Multi-pass membrane protein</topology>
    </subcellularLocation>
</comment>
<feature type="transmembrane region" description="Helical" evidence="5">
    <location>
        <begin position="113"/>
        <end position="136"/>
    </location>
</feature>
<keyword evidence="8" id="KW-1185">Reference proteome</keyword>
<dbReference type="PANTHER" id="PTHR37422">
    <property type="entry name" value="TEICHURONIC ACID BIOSYNTHESIS PROTEIN TUAE"/>
    <property type="match status" value="1"/>
</dbReference>
<evidence type="ECO:0000313" key="8">
    <source>
        <dbReference type="Proteomes" id="UP001246372"/>
    </source>
</evidence>
<protein>
    <submittedName>
        <fullName evidence="7">O-antigen ligase family protein</fullName>
    </submittedName>
</protein>
<dbReference type="Proteomes" id="UP001246372">
    <property type="component" value="Unassembled WGS sequence"/>
</dbReference>
<sequence>MTIADLIGFLIFGGMALGVALLLVLVQVGVFSAERHFSRWVVPLLPVLMIAAIGVSSLMSGRKLGLSDFDPEMQAAGGGGGGVLRLFTGAVLALCIARVFGHLLRRQSNPSSPAATTLFLSFLAFFFSGTVLSSAFGTHPAFIHNMFYAPVLFIAIYVARNEDPEAMLRFAKLALLGMMLIGLALVAVKPDLVLERPYARSWVPGLKFRFWGLGSHANSIGPLALLLMLLEYLYPMRRRLFGAVVWLVALVVLLIAQSKTAWAAAFMIAGVLAWYRWGRDEHGRLRVGFLLGAVALGLLVCAGLMIVDTGRLLDKFLFSRAGGDVTTLTGRAAIWRAAISAWEANPLFGYGPEAWGPLHRMRIGMLFAFSAHNQFFQSLSVAGSVGALCFVVYFVSLAWCAWRSAPATRGVSWALFLFVAARCVTEAPLTTTTLFNAEILVHMLLFRLALQLPKPEPKQRVVLNGLRMSY</sequence>
<name>A0ABU3PFH3_9BURK</name>
<comment type="caution">
    <text evidence="7">The sequence shown here is derived from an EMBL/GenBank/DDBJ whole genome shotgun (WGS) entry which is preliminary data.</text>
</comment>
<keyword evidence="7" id="KW-0436">Ligase</keyword>
<feature type="transmembrane region" description="Helical" evidence="5">
    <location>
        <begin position="142"/>
        <end position="158"/>
    </location>
</feature>
<dbReference type="EMBL" id="JAVXZY010000008">
    <property type="protein sequence ID" value="MDT9001329.1"/>
    <property type="molecule type" value="Genomic_DNA"/>
</dbReference>
<dbReference type="PANTHER" id="PTHR37422:SF13">
    <property type="entry name" value="LIPOPOLYSACCHARIDE BIOSYNTHESIS PROTEIN PA4999-RELATED"/>
    <property type="match status" value="1"/>
</dbReference>
<keyword evidence="2 5" id="KW-0812">Transmembrane</keyword>
<feature type="transmembrane region" description="Helical" evidence="5">
    <location>
        <begin position="289"/>
        <end position="307"/>
    </location>
</feature>
<feature type="domain" description="O-antigen ligase-related" evidence="6">
    <location>
        <begin position="247"/>
        <end position="391"/>
    </location>
</feature>
<organism evidence="7 8">
    <name type="scientific">Roseateles aquae</name>
    <dbReference type="NCBI Taxonomy" id="3077235"/>
    <lineage>
        <taxon>Bacteria</taxon>
        <taxon>Pseudomonadati</taxon>
        <taxon>Pseudomonadota</taxon>
        <taxon>Betaproteobacteria</taxon>
        <taxon>Burkholderiales</taxon>
        <taxon>Sphaerotilaceae</taxon>
        <taxon>Roseateles</taxon>
    </lineage>
</organism>
<evidence type="ECO:0000256" key="1">
    <source>
        <dbReference type="ARBA" id="ARBA00004141"/>
    </source>
</evidence>
<dbReference type="InterPro" id="IPR007016">
    <property type="entry name" value="O-antigen_ligase-rel_domated"/>
</dbReference>
<feature type="transmembrane region" description="Helical" evidence="5">
    <location>
        <begin position="6"/>
        <end position="28"/>
    </location>
</feature>
<evidence type="ECO:0000256" key="3">
    <source>
        <dbReference type="ARBA" id="ARBA00022989"/>
    </source>
</evidence>
<feature type="transmembrane region" description="Helical" evidence="5">
    <location>
        <begin position="40"/>
        <end position="59"/>
    </location>
</feature>
<dbReference type="GO" id="GO:0016874">
    <property type="term" value="F:ligase activity"/>
    <property type="evidence" value="ECO:0007669"/>
    <property type="project" value="UniProtKB-KW"/>
</dbReference>
<feature type="transmembrane region" description="Helical" evidence="5">
    <location>
        <begin position="208"/>
        <end position="233"/>
    </location>
</feature>
<feature type="transmembrane region" description="Helical" evidence="5">
    <location>
        <begin position="240"/>
        <end position="256"/>
    </location>
</feature>
<feature type="transmembrane region" description="Helical" evidence="5">
    <location>
        <begin position="262"/>
        <end position="277"/>
    </location>
</feature>
<dbReference type="RefSeq" id="WP_315652204.1">
    <property type="nucleotide sequence ID" value="NZ_JAVXZY010000008.1"/>
</dbReference>